<dbReference type="Gene3D" id="3.40.50.10310">
    <property type="entry name" value="Creatininase"/>
    <property type="match status" value="1"/>
</dbReference>
<sequence>MGHAYESFYLHDVPEKGRKRNILALSFAEVAERLKEPGQDVVMVPLGSTEKHGAHIPLGTDSYITMTAVVMASEMADCLYTPLMPFGYSPHHMGRLHEGAGTITLRAETYRRIMHDIALSLIFHGFNKIVFVSHHGSNTKPIDELLRYLRYRTGGFFAFYKTPTEREINVLKDVLENPPEETPGWHSSELETSCVMAVHPGLVDMNRAVADRAHAPHWMGPNFSKIDGTGTVNFQGSENIWVPMEHHEYSDTAVIGNPFRARAEKGEEIFKRMARHLADFIEEVRKFPVEVRNRDYPERAWNP</sequence>
<evidence type="ECO:0000313" key="6">
    <source>
        <dbReference type="EMBL" id="BDG59547.1"/>
    </source>
</evidence>
<dbReference type="SUPFAM" id="SSF102215">
    <property type="entry name" value="Creatininase"/>
    <property type="match status" value="1"/>
</dbReference>
<proteinExistence type="inferred from homology"/>
<gene>
    <name evidence="6" type="ORF">caldi_06370</name>
</gene>
<dbReference type="GO" id="GO:0009231">
    <property type="term" value="P:riboflavin biosynthetic process"/>
    <property type="evidence" value="ECO:0007669"/>
    <property type="project" value="TreeGrafter"/>
</dbReference>
<dbReference type="GO" id="GO:0016811">
    <property type="term" value="F:hydrolase activity, acting on carbon-nitrogen (but not peptide) bonds, in linear amides"/>
    <property type="evidence" value="ECO:0007669"/>
    <property type="project" value="TreeGrafter"/>
</dbReference>
<keyword evidence="3" id="KW-0378">Hydrolase</keyword>
<name>A0AA35CL76_9FIRM</name>
<keyword evidence="2" id="KW-0479">Metal-binding</keyword>
<comment type="cofactor">
    <cofactor evidence="1">
        <name>Zn(2+)</name>
        <dbReference type="ChEBI" id="CHEBI:29105"/>
    </cofactor>
</comment>
<evidence type="ECO:0000256" key="1">
    <source>
        <dbReference type="ARBA" id="ARBA00001947"/>
    </source>
</evidence>
<accession>A0AA35CL76</accession>
<evidence type="ECO:0000256" key="2">
    <source>
        <dbReference type="ARBA" id="ARBA00022723"/>
    </source>
</evidence>
<reference evidence="6" key="1">
    <citation type="submission" date="2022-03" db="EMBL/GenBank/DDBJ databases">
        <title>Complete genome sequence of Caldinitratiruptor microaerophilus.</title>
        <authorList>
            <person name="Mukaiyama R."/>
            <person name="Nishiyama T."/>
            <person name="Ueda K."/>
        </authorList>
    </citation>
    <scope>NUCLEOTIDE SEQUENCE</scope>
    <source>
        <strain evidence="6">JCM 16183</strain>
    </source>
</reference>
<dbReference type="KEGG" id="cmic:caldi_06370"/>
<organism evidence="6 7">
    <name type="scientific">Caldinitratiruptor microaerophilus</name>
    <dbReference type="NCBI Taxonomy" id="671077"/>
    <lineage>
        <taxon>Bacteria</taxon>
        <taxon>Bacillati</taxon>
        <taxon>Bacillota</taxon>
        <taxon>Clostridia</taxon>
        <taxon>Eubacteriales</taxon>
        <taxon>Symbiobacteriaceae</taxon>
        <taxon>Caldinitratiruptor</taxon>
    </lineage>
</organism>
<dbReference type="PANTHER" id="PTHR35005:SF1">
    <property type="entry name" value="2-AMINO-5-FORMYLAMINO-6-RIBOSYLAMINOPYRIMIDIN-4(3H)-ONE 5'-MONOPHOSPHATE DEFORMYLASE"/>
    <property type="match status" value="1"/>
</dbReference>
<evidence type="ECO:0000313" key="7">
    <source>
        <dbReference type="Proteomes" id="UP001163687"/>
    </source>
</evidence>
<evidence type="ECO:0000256" key="3">
    <source>
        <dbReference type="ARBA" id="ARBA00022801"/>
    </source>
</evidence>
<dbReference type="PANTHER" id="PTHR35005">
    <property type="entry name" value="3-DEHYDRO-SCYLLO-INOSOSE HYDROLASE"/>
    <property type="match status" value="1"/>
</dbReference>
<evidence type="ECO:0000256" key="5">
    <source>
        <dbReference type="ARBA" id="ARBA00024029"/>
    </source>
</evidence>
<keyword evidence="4" id="KW-0862">Zinc</keyword>
<keyword evidence="7" id="KW-1185">Reference proteome</keyword>
<dbReference type="GO" id="GO:0046872">
    <property type="term" value="F:metal ion binding"/>
    <property type="evidence" value="ECO:0007669"/>
    <property type="project" value="UniProtKB-KW"/>
</dbReference>
<dbReference type="AlphaFoldDB" id="A0AA35CL76"/>
<dbReference type="InterPro" id="IPR024087">
    <property type="entry name" value="Creatininase-like_sf"/>
</dbReference>
<dbReference type="EMBL" id="AP025628">
    <property type="protein sequence ID" value="BDG59547.1"/>
    <property type="molecule type" value="Genomic_DNA"/>
</dbReference>
<dbReference type="Pfam" id="PF02633">
    <property type="entry name" value="Creatininase"/>
    <property type="match status" value="1"/>
</dbReference>
<evidence type="ECO:0000256" key="4">
    <source>
        <dbReference type="ARBA" id="ARBA00022833"/>
    </source>
</evidence>
<dbReference type="InterPro" id="IPR003785">
    <property type="entry name" value="Creatininase/forma_Hydrolase"/>
</dbReference>
<comment type="similarity">
    <text evidence="5">Belongs to the creatininase superfamily.</text>
</comment>
<dbReference type="RefSeq" id="WP_264843667.1">
    <property type="nucleotide sequence ID" value="NZ_AP025628.1"/>
</dbReference>
<dbReference type="Proteomes" id="UP001163687">
    <property type="component" value="Chromosome"/>
</dbReference>
<protein>
    <submittedName>
        <fullName evidence="6">Creatininase</fullName>
    </submittedName>
</protein>